<dbReference type="SUPFAM" id="SSF117782">
    <property type="entry name" value="YbjQ-like"/>
    <property type="match status" value="1"/>
</dbReference>
<name>A0ABN2RQK9_9ACTN</name>
<dbReference type="Pfam" id="PF01906">
    <property type="entry name" value="YbjQ_1"/>
    <property type="match status" value="1"/>
</dbReference>
<dbReference type="InterPro" id="IPR002765">
    <property type="entry name" value="UPF0145_YbjQ-like"/>
</dbReference>
<dbReference type="Gene3D" id="3.30.110.70">
    <property type="entry name" value="Hypothetical protein apc22750. Chain B"/>
    <property type="match status" value="1"/>
</dbReference>
<evidence type="ECO:0000256" key="1">
    <source>
        <dbReference type="ARBA" id="ARBA00010751"/>
    </source>
</evidence>
<accession>A0ABN2RQK9</accession>
<evidence type="ECO:0000313" key="3">
    <source>
        <dbReference type="EMBL" id="GAA1973210.1"/>
    </source>
</evidence>
<organism evidence="3 4">
    <name type="scientific">Nocardioides panacihumi</name>
    <dbReference type="NCBI Taxonomy" id="400774"/>
    <lineage>
        <taxon>Bacteria</taxon>
        <taxon>Bacillati</taxon>
        <taxon>Actinomycetota</taxon>
        <taxon>Actinomycetes</taxon>
        <taxon>Propionibacteriales</taxon>
        <taxon>Nocardioidaceae</taxon>
        <taxon>Nocardioides</taxon>
    </lineage>
</organism>
<sequence length="300" mass="32005">MAPVSADQPRPVPWDGHGLPPQAQLRMERAARSKVAGSLLSAPEAAALAAVGFSPVGEVMGCIVQHAGWAGYGCGYAYGWNASRTVSSGSATSWAGLTPYVKAVYEGWHTALRRLVQEATALGADGVVGIRLSETHLGGSNREFLALGTAVRTDAATATRPFTTDLSGSDVSKLLHAGWVPTGIAIGIAAGVRHDDYGVRNQTSTWGNTQVDGYTDLVNTVRHDARDQFERRAREHGGETVMVSSMKLRVWENEPSDNHRDHYAEALFIGTTATSFHRGAVAPTRSLSILPLDRTRETAS</sequence>
<reference evidence="3 4" key="1">
    <citation type="journal article" date="2019" name="Int. J. Syst. Evol. Microbiol.">
        <title>The Global Catalogue of Microorganisms (GCM) 10K type strain sequencing project: providing services to taxonomists for standard genome sequencing and annotation.</title>
        <authorList>
            <consortium name="The Broad Institute Genomics Platform"/>
            <consortium name="The Broad Institute Genome Sequencing Center for Infectious Disease"/>
            <person name="Wu L."/>
            <person name="Ma J."/>
        </authorList>
    </citation>
    <scope>NUCLEOTIDE SEQUENCE [LARGE SCALE GENOMIC DNA]</scope>
    <source>
        <strain evidence="3 4">JCM 15309</strain>
    </source>
</reference>
<evidence type="ECO:0000313" key="4">
    <source>
        <dbReference type="Proteomes" id="UP001500571"/>
    </source>
</evidence>
<dbReference type="PANTHER" id="PTHR34068">
    <property type="entry name" value="UPF0145 PROTEIN YBJQ"/>
    <property type="match status" value="1"/>
</dbReference>
<gene>
    <name evidence="3" type="ORF">GCM10009798_38040</name>
</gene>
<dbReference type="EMBL" id="BAAAPB010000005">
    <property type="protein sequence ID" value="GAA1973210.1"/>
    <property type="molecule type" value="Genomic_DNA"/>
</dbReference>
<keyword evidence="4" id="KW-1185">Reference proteome</keyword>
<dbReference type="InterPro" id="IPR035439">
    <property type="entry name" value="UPF0145_dom_sf"/>
</dbReference>
<protein>
    <submittedName>
        <fullName evidence="3">Heavy metal-binding domain-containing protein</fullName>
    </submittedName>
</protein>
<dbReference type="Proteomes" id="UP001500571">
    <property type="component" value="Unassembled WGS sequence"/>
</dbReference>
<feature type="region of interest" description="Disordered" evidence="2">
    <location>
        <begin position="1"/>
        <end position="21"/>
    </location>
</feature>
<comment type="caution">
    <text evidence="3">The sequence shown here is derived from an EMBL/GenBank/DDBJ whole genome shotgun (WGS) entry which is preliminary data.</text>
</comment>
<proteinExistence type="inferred from homology"/>
<evidence type="ECO:0000256" key="2">
    <source>
        <dbReference type="SAM" id="MobiDB-lite"/>
    </source>
</evidence>
<comment type="similarity">
    <text evidence="1">Belongs to the UPF0145 family.</text>
</comment>